<dbReference type="EMBL" id="CP000661">
    <property type="protein sequence ID" value="ABP70264.1"/>
    <property type="molecule type" value="Genomic_DNA"/>
</dbReference>
<dbReference type="Pfam" id="PF11367">
    <property type="entry name" value="Tail_completion_gp17"/>
    <property type="match status" value="1"/>
</dbReference>
<sequence>MSAELAVQTAIRTRLVLDAGVTALVPAAHVLDVNQRPAPMPSIILGESQAVDEGQSLRRDRLRVTHTIHVWVREPSLERVKRICAAIRQSIHADRLLLAPGFHAVDNRVAAMRQLRDPDGEVSHGVVTVDVLVQETG</sequence>
<dbReference type="eggNOG" id="ENOG5031NKU">
    <property type="taxonomic scope" value="Bacteria"/>
</dbReference>
<evidence type="ECO:0000313" key="1">
    <source>
        <dbReference type="EMBL" id="ABP70264.1"/>
    </source>
</evidence>
<dbReference type="HOGENOM" id="CLU_126531_1_0_5"/>
<gene>
    <name evidence="1" type="ordered locus">Rsph17025_1367</name>
</gene>
<dbReference type="AlphaFoldDB" id="A4WSA0"/>
<dbReference type="KEGG" id="rsq:Rsph17025_1367"/>
<name>A4WSA0_CERS5</name>
<organism evidence="1">
    <name type="scientific">Cereibacter sphaeroides (strain ATCC 17025 / ATH 2.4.3)</name>
    <name type="common">Rhodobacter sphaeroides</name>
    <dbReference type="NCBI Taxonomy" id="349102"/>
    <lineage>
        <taxon>Bacteria</taxon>
        <taxon>Pseudomonadati</taxon>
        <taxon>Pseudomonadota</taxon>
        <taxon>Alphaproteobacteria</taxon>
        <taxon>Rhodobacterales</taxon>
        <taxon>Paracoccaceae</taxon>
        <taxon>Cereibacter</taxon>
    </lineage>
</organism>
<dbReference type="InterPro" id="IPR053745">
    <property type="entry name" value="Viral_Tail_Comp_sf"/>
</dbReference>
<proteinExistence type="predicted"/>
<protein>
    <recommendedName>
        <fullName evidence="2">DUF3168 domain-containing protein</fullName>
    </recommendedName>
</protein>
<dbReference type="Gene3D" id="3.30.2000.30">
    <property type="match status" value="1"/>
</dbReference>
<accession>A4WSA0</accession>
<dbReference type="BioCyc" id="RSPH349102:G1G8M-1405-MONOMER"/>
<dbReference type="STRING" id="349102.Rsph17025_1367"/>
<reference evidence="1" key="1">
    <citation type="submission" date="2007-04" db="EMBL/GenBank/DDBJ databases">
        <title>Complete sequence of chromosome of Rhodobacter sphaeroides ATCC 17025.</title>
        <authorList>
            <consortium name="US DOE Joint Genome Institute"/>
            <person name="Copeland A."/>
            <person name="Lucas S."/>
            <person name="Lapidus A."/>
            <person name="Barry K."/>
            <person name="Detter J.C."/>
            <person name="Glavina del Rio T."/>
            <person name="Hammon N."/>
            <person name="Israni S."/>
            <person name="Dalin E."/>
            <person name="Tice H."/>
            <person name="Pitluck S."/>
            <person name="Chertkov O."/>
            <person name="Brettin T."/>
            <person name="Bruce D."/>
            <person name="Han C."/>
            <person name="Schmutz J."/>
            <person name="Larimer F."/>
            <person name="Land M."/>
            <person name="Hauser L."/>
            <person name="Kyrpides N."/>
            <person name="Kim E."/>
            <person name="Richardson P."/>
            <person name="Mackenzie C."/>
            <person name="Choudhary M."/>
            <person name="Donohue T.J."/>
            <person name="Kaplan S."/>
        </authorList>
    </citation>
    <scope>NUCLEOTIDE SEQUENCE [LARGE SCALE GENOMIC DNA]</scope>
    <source>
        <strain evidence="1">ATCC 17025</strain>
    </source>
</reference>
<dbReference type="InterPro" id="IPR021508">
    <property type="entry name" value="Gp17-like"/>
</dbReference>
<evidence type="ECO:0008006" key="2">
    <source>
        <dbReference type="Google" id="ProtNLM"/>
    </source>
</evidence>